<feature type="compositionally biased region" description="Polar residues" evidence="4">
    <location>
        <begin position="701"/>
        <end position="715"/>
    </location>
</feature>
<feature type="region of interest" description="Disordered" evidence="4">
    <location>
        <begin position="661"/>
        <end position="771"/>
    </location>
</feature>
<evidence type="ECO:0000313" key="7">
    <source>
        <dbReference type="Proteomes" id="UP001164743"/>
    </source>
</evidence>
<evidence type="ECO:0000256" key="3">
    <source>
        <dbReference type="ARBA" id="ARBA00022840"/>
    </source>
</evidence>
<keyword evidence="7" id="KW-1185">Reference proteome</keyword>
<dbReference type="PANTHER" id="PTHR24055">
    <property type="entry name" value="MITOGEN-ACTIVATED PROTEIN KINASE"/>
    <property type="match status" value="1"/>
</dbReference>
<evidence type="ECO:0000256" key="1">
    <source>
        <dbReference type="ARBA" id="ARBA00022527"/>
    </source>
</evidence>
<dbReference type="Proteomes" id="UP001164743">
    <property type="component" value="Chromosome 3A"/>
</dbReference>
<feature type="compositionally biased region" description="Low complexity" evidence="4">
    <location>
        <begin position="10"/>
        <end position="21"/>
    </location>
</feature>
<feature type="compositionally biased region" description="Basic and acidic residues" evidence="4">
    <location>
        <begin position="890"/>
        <end position="900"/>
    </location>
</feature>
<feature type="compositionally biased region" description="Polar residues" evidence="4">
    <location>
        <begin position="922"/>
        <end position="950"/>
    </location>
</feature>
<feature type="compositionally biased region" description="Basic and acidic residues" evidence="4">
    <location>
        <begin position="599"/>
        <end position="635"/>
    </location>
</feature>
<evidence type="ECO:0000313" key="6">
    <source>
        <dbReference type="EMBL" id="WAQ83279.1"/>
    </source>
</evidence>
<feature type="compositionally biased region" description="Low complexity" evidence="4">
    <location>
        <begin position="984"/>
        <end position="995"/>
    </location>
</feature>
<keyword evidence="3" id="KW-0067">ATP-binding</keyword>
<dbReference type="SUPFAM" id="SSF56112">
    <property type="entry name" value="Protein kinase-like (PK-like)"/>
    <property type="match status" value="1"/>
</dbReference>
<keyword evidence="1" id="KW-0808">Transferase</keyword>
<feature type="compositionally biased region" description="Pro residues" evidence="4">
    <location>
        <begin position="874"/>
        <end position="888"/>
    </location>
</feature>
<evidence type="ECO:0000256" key="2">
    <source>
        <dbReference type="ARBA" id="ARBA00022741"/>
    </source>
</evidence>
<proteinExistence type="predicted"/>
<dbReference type="PROSITE" id="PS50011">
    <property type="entry name" value="PROTEIN_KINASE_DOM"/>
    <property type="match status" value="1"/>
</dbReference>
<evidence type="ECO:0000256" key="4">
    <source>
        <dbReference type="SAM" id="MobiDB-lite"/>
    </source>
</evidence>
<feature type="compositionally biased region" description="Polar residues" evidence="4">
    <location>
        <begin position="528"/>
        <end position="577"/>
    </location>
</feature>
<dbReference type="InterPro" id="IPR011009">
    <property type="entry name" value="Kinase-like_dom_sf"/>
</dbReference>
<organism evidence="6 7">
    <name type="scientific">Puccinia triticina</name>
    <dbReference type="NCBI Taxonomy" id="208348"/>
    <lineage>
        <taxon>Eukaryota</taxon>
        <taxon>Fungi</taxon>
        <taxon>Dikarya</taxon>
        <taxon>Basidiomycota</taxon>
        <taxon>Pucciniomycotina</taxon>
        <taxon>Pucciniomycetes</taxon>
        <taxon>Pucciniales</taxon>
        <taxon>Pucciniaceae</taxon>
        <taxon>Puccinia</taxon>
    </lineage>
</organism>
<dbReference type="InterPro" id="IPR000719">
    <property type="entry name" value="Prot_kinase_dom"/>
</dbReference>
<dbReference type="PROSITE" id="PS00108">
    <property type="entry name" value="PROTEIN_KINASE_ST"/>
    <property type="match status" value="1"/>
</dbReference>
<dbReference type="InterPro" id="IPR008271">
    <property type="entry name" value="Ser/Thr_kinase_AS"/>
</dbReference>
<sequence>MSNRPAVPVTTLSLSSSSSSTHNPLPDVGTRDYTILKEVGDGSFGTVWLADWHSPLTLPPGTQPPGPSSRPEYKGKQLVAVKKMKKTFDGGWDECMKLKELKSLRTIPMHPFTIPLYDAFLHPTTRELYFVFECMEGNLYQLTKSRKGRPLAGGLIACIFEQTLLGLHHVHACGFFHRDMKPENLLITTTGLTDYPHGSPYALPTAPPERDVAVILKIADFGLARETNSRPPYTEYVSTRWYRAPEVLLRARDYSNPVDMWALGAILVETVTLKPLFPGNGEMDQVHRICEIMGDPQHPYGLDDKGRLRGGGQWLGGVALAKAVGFSFPDKVPIDFVQLFDTSNIPIQLIDCLHELLRYEPRARLTTAQCLAHSYFTDVAPRLIPPSLSGIGMLNSSLARGLPSPRPNTVYPASPEHLGAHQQQHYMPVDLPSISPQIVPVSHNQAGFPNARPTHVLTPSNSSHAVDSIMTDGEPSGDHHQPNGQAYPPRAYVSPPEFQRRGSQPYENYPQPPQGYEYSAPMIAQDPSFLSLSTGLPSPSDPSRASTDTRHTNTSNQLKVRSRTLASVFSGSQSLKRTPSERVFTDGCTTNPSPTLSLDPKKAKKEAEKAAKEEAKLEAQAKREAARRSAQERSRAVLQKQRLAQGSDILIHVNPEFAAPVGAPRKAVDKGKGRATLHPPMPQIVEDCSRTRNGQPPLPSPASTGAPSFHTQSDRSVYYGDDRQTRPEYPTEERRYSFNSSNTMDSDPGPRSQHINLVRSPSHGSGYSRLSVASSPNLASLYRASTPASTTSSLDHQLIANMAGLCADEQSNANNGKALHKWPKPPPNEKRASDESSALSQSRSRSPSDPRFSPYAVPPMRTSLPSIANFDFPSGPPPQPPLPSPGHPQAPERQHPERHLSISSGSPSILSHNSFPIGPRSPYSTTSPSNYHQPQQSSTSPPGAHTTGSPNLVFDLTGSTLASSEIHYHQHHQPPQQPQHHQHLQSQQQQQNSQQHAHHTNLNSESISSVLVSVHNGSSSPSLSDSTHHSSHPNHQQQSGQSRFGKSVSSTDEELVVPTNGKPLHHLHRHSTCCPLPPDQLNLALTHHNPLQQQHHNLQHQQHHLLHHHQTLNQNHLQNLQHQQQHQQQQLVDFSYIHNDSLHDLDDDQHMTS</sequence>
<feature type="compositionally biased region" description="Polar residues" evidence="4">
    <location>
        <begin position="587"/>
        <end position="596"/>
    </location>
</feature>
<reference evidence="6" key="1">
    <citation type="submission" date="2022-10" db="EMBL/GenBank/DDBJ databases">
        <title>Puccinia triticina Genome sequencing and assembly.</title>
        <authorList>
            <person name="Li C."/>
        </authorList>
    </citation>
    <scope>NUCLEOTIDE SEQUENCE</scope>
    <source>
        <strain evidence="6">Pt15</strain>
    </source>
</reference>
<feature type="region of interest" description="Disordered" evidence="4">
    <location>
        <begin position="446"/>
        <end position="638"/>
    </location>
</feature>
<feature type="compositionally biased region" description="Low complexity" evidence="4">
    <location>
        <begin position="1033"/>
        <end position="1042"/>
    </location>
</feature>
<dbReference type="RefSeq" id="XP_053018834.1">
    <property type="nucleotide sequence ID" value="XM_053167636.1"/>
</dbReference>
<feature type="region of interest" description="Disordered" evidence="4">
    <location>
        <begin position="1"/>
        <end position="27"/>
    </location>
</feature>
<dbReference type="Gene3D" id="1.10.510.10">
    <property type="entry name" value="Transferase(Phosphotransferase) domain 1"/>
    <property type="match status" value="1"/>
</dbReference>
<keyword evidence="1" id="KW-0723">Serine/threonine-protein kinase</keyword>
<dbReference type="GeneID" id="77808531"/>
<accession>A0ABY7CDK2</accession>
<feature type="compositionally biased region" description="Low complexity" evidence="4">
    <location>
        <begin position="1015"/>
        <end position="1025"/>
    </location>
</feature>
<dbReference type="Pfam" id="PF00069">
    <property type="entry name" value="Pkinase"/>
    <property type="match status" value="1"/>
</dbReference>
<dbReference type="EMBL" id="CP110423">
    <property type="protein sequence ID" value="WAQ83279.1"/>
    <property type="molecule type" value="Genomic_DNA"/>
</dbReference>
<dbReference type="Gene3D" id="3.30.200.20">
    <property type="entry name" value="Phosphorylase Kinase, domain 1"/>
    <property type="match status" value="1"/>
</dbReference>
<feature type="compositionally biased region" description="Basic and acidic residues" evidence="4">
    <location>
        <begin position="720"/>
        <end position="736"/>
    </location>
</feature>
<keyword evidence="2" id="KW-0547">Nucleotide-binding</keyword>
<name>A0ABY7CDK2_9BASI</name>
<feature type="domain" description="Protein kinase" evidence="5">
    <location>
        <begin position="33"/>
        <end position="376"/>
    </location>
</feature>
<feature type="region of interest" description="Disordered" evidence="4">
    <location>
        <begin position="1013"/>
        <end position="1069"/>
    </location>
</feature>
<evidence type="ECO:0000259" key="5">
    <source>
        <dbReference type="PROSITE" id="PS50011"/>
    </source>
</evidence>
<feature type="compositionally biased region" description="Low complexity" evidence="4">
    <location>
        <begin position="835"/>
        <end position="853"/>
    </location>
</feature>
<keyword evidence="1" id="KW-0418">Kinase</keyword>
<feature type="compositionally biased region" description="Low complexity" evidence="4">
    <location>
        <begin position="901"/>
        <end position="914"/>
    </location>
</feature>
<gene>
    <name evidence="6" type="ORF">PtA15_3A648</name>
</gene>
<dbReference type="CDD" id="cd07830">
    <property type="entry name" value="STKc_MAK_like"/>
    <property type="match status" value="1"/>
</dbReference>
<feature type="region of interest" description="Disordered" evidence="4">
    <location>
        <begin position="811"/>
        <end position="1000"/>
    </location>
</feature>
<protein>
    <recommendedName>
        <fullName evidence="5">Protein kinase domain-containing protein</fullName>
    </recommendedName>
</protein>
<dbReference type="SMART" id="SM00220">
    <property type="entry name" value="S_TKc"/>
    <property type="match status" value="1"/>
</dbReference>
<dbReference type="InterPro" id="IPR050117">
    <property type="entry name" value="MAPK"/>
</dbReference>